<gene>
    <name evidence="2" type="ORF">DACRYDRAFT_92272</name>
</gene>
<protein>
    <submittedName>
        <fullName evidence="2">Uncharacterized protein</fullName>
    </submittedName>
</protein>
<feature type="compositionally biased region" description="Basic residues" evidence="1">
    <location>
        <begin position="86"/>
        <end position="95"/>
    </location>
</feature>
<proteinExistence type="predicted"/>
<sequence>MVPSSIGSEWHSSIYTLRLSFREKCRHFCVCSKTGMKCTGKGLQLTEIGKGFQYQECNRDDRPGGKPAQSHPHRSKNQTPPERSRRLSRGARRPRPSPQAYTEKERTQIRSPTECGVQKYENIVQHTVAASASR</sequence>
<name>M5G7E6_DACPD</name>
<evidence type="ECO:0000313" key="2">
    <source>
        <dbReference type="EMBL" id="EJU06146.1"/>
    </source>
</evidence>
<dbReference type="HOGENOM" id="CLU_1896142_0_0_1"/>
<dbReference type="EMBL" id="JH795855">
    <property type="protein sequence ID" value="EJU06146.1"/>
    <property type="molecule type" value="Genomic_DNA"/>
</dbReference>
<feature type="region of interest" description="Disordered" evidence="1">
    <location>
        <begin position="56"/>
        <end position="115"/>
    </location>
</feature>
<evidence type="ECO:0000313" key="3">
    <source>
        <dbReference type="Proteomes" id="UP000030653"/>
    </source>
</evidence>
<reference evidence="2 3" key="1">
    <citation type="journal article" date="2012" name="Science">
        <title>The Paleozoic origin of enzymatic lignin decomposition reconstructed from 31 fungal genomes.</title>
        <authorList>
            <person name="Floudas D."/>
            <person name="Binder M."/>
            <person name="Riley R."/>
            <person name="Barry K."/>
            <person name="Blanchette R.A."/>
            <person name="Henrissat B."/>
            <person name="Martinez A.T."/>
            <person name="Otillar R."/>
            <person name="Spatafora J.W."/>
            <person name="Yadav J.S."/>
            <person name="Aerts A."/>
            <person name="Benoit I."/>
            <person name="Boyd A."/>
            <person name="Carlson A."/>
            <person name="Copeland A."/>
            <person name="Coutinho P.M."/>
            <person name="de Vries R.P."/>
            <person name="Ferreira P."/>
            <person name="Findley K."/>
            <person name="Foster B."/>
            <person name="Gaskell J."/>
            <person name="Glotzer D."/>
            <person name="Gorecki P."/>
            <person name="Heitman J."/>
            <person name="Hesse C."/>
            <person name="Hori C."/>
            <person name="Igarashi K."/>
            <person name="Jurgens J.A."/>
            <person name="Kallen N."/>
            <person name="Kersten P."/>
            <person name="Kohler A."/>
            <person name="Kuees U."/>
            <person name="Kumar T.K.A."/>
            <person name="Kuo A."/>
            <person name="LaButti K."/>
            <person name="Larrondo L.F."/>
            <person name="Lindquist E."/>
            <person name="Ling A."/>
            <person name="Lombard V."/>
            <person name="Lucas S."/>
            <person name="Lundell T."/>
            <person name="Martin R."/>
            <person name="McLaughlin D.J."/>
            <person name="Morgenstern I."/>
            <person name="Morin E."/>
            <person name="Murat C."/>
            <person name="Nagy L.G."/>
            <person name="Nolan M."/>
            <person name="Ohm R.A."/>
            <person name="Patyshakuliyeva A."/>
            <person name="Rokas A."/>
            <person name="Ruiz-Duenas F.J."/>
            <person name="Sabat G."/>
            <person name="Salamov A."/>
            <person name="Samejima M."/>
            <person name="Schmutz J."/>
            <person name="Slot J.C."/>
            <person name="St John F."/>
            <person name="Stenlid J."/>
            <person name="Sun H."/>
            <person name="Sun S."/>
            <person name="Syed K."/>
            <person name="Tsang A."/>
            <person name="Wiebenga A."/>
            <person name="Young D."/>
            <person name="Pisabarro A."/>
            <person name="Eastwood D.C."/>
            <person name="Martin F."/>
            <person name="Cullen D."/>
            <person name="Grigoriev I.V."/>
            <person name="Hibbett D.S."/>
        </authorList>
    </citation>
    <scope>NUCLEOTIDE SEQUENCE [LARGE SCALE GENOMIC DNA]</scope>
    <source>
        <strain evidence="2 3">DJM-731 SS1</strain>
    </source>
</reference>
<dbReference type="AlphaFoldDB" id="M5G7E6"/>
<dbReference type="Proteomes" id="UP000030653">
    <property type="component" value="Unassembled WGS sequence"/>
</dbReference>
<dbReference type="GeneID" id="63692117"/>
<evidence type="ECO:0000256" key="1">
    <source>
        <dbReference type="SAM" id="MobiDB-lite"/>
    </source>
</evidence>
<organism evidence="2 3">
    <name type="scientific">Dacryopinax primogenitus (strain DJM 731)</name>
    <name type="common">Brown rot fungus</name>
    <dbReference type="NCBI Taxonomy" id="1858805"/>
    <lineage>
        <taxon>Eukaryota</taxon>
        <taxon>Fungi</taxon>
        <taxon>Dikarya</taxon>
        <taxon>Basidiomycota</taxon>
        <taxon>Agaricomycotina</taxon>
        <taxon>Dacrymycetes</taxon>
        <taxon>Dacrymycetales</taxon>
        <taxon>Dacrymycetaceae</taxon>
        <taxon>Dacryopinax</taxon>
    </lineage>
</organism>
<dbReference type="RefSeq" id="XP_040633040.1">
    <property type="nucleotide sequence ID" value="XM_040777055.1"/>
</dbReference>
<keyword evidence="3" id="KW-1185">Reference proteome</keyword>
<accession>M5G7E6</accession>